<dbReference type="InterPro" id="IPR002694">
    <property type="entry name" value="Znf_CHC2"/>
</dbReference>
<dbReference type="GO" id="GO:0008270">
    <property type="term" value="F:zinc ion binding"/>
    <property type="evidence" value="ECO:0007669"/>
    <property type="project" value="InterPro"/>
</dbReference>
<feature type="region of interest" description="Disordered" evidence="1">
    <location>
        <begin position="101"/>
        <end position="122"/>
    </location>
</feature>
<reference evidence="3 4" key="1">
    <citation type="submission" date="2017-05" db="EMBL/GenBank/DDBJ databases">
        <authorList>
            <person name="Varghese N."/>
            <person name="Submissions S."/>
        </authorList>
    </citation>
    <scope>NUCLEOTIDE SEQUENCE [LARGE SCALE GENOMIC DNA]</scope>
    <source>
        <strain evidence="3 4">DSM 29506</strain>
    </source>
</reference>
<dbReference type="GO" id="GO:0004386">
    <property type="term" value="F:helicase activity"/>
    <property type="evidence" value="ECO:0007669"/>
    <property type="project" value="InterPro"/>
</dbReference>
<evidence type="ECO:0000313" key="3">
    <source>
        <dbReference type="EMBL" id="SMO99455.1"/>
    </source>
</evidence>
<dbReference type="GO" id="GO:0003899">
    <property type="term" value="F:DNA-directed RNA polymerase activity"/>
    <property type="evidence" value="ECO:0007669"/>
    <property type="project" value="InterPro"/>
</dbReference>
<accession>A0A521FTA7</accession>
<gene>
    <name evidence="3" type="ORF">SAMN06265173_15410</name>
</gene>
<proteinExistence type="predicted"/>
<dbReference type="Gene3D" id="3.90.580.10">
    <property type="entry name" value="Zinc finger, CHC2-type domain"/>
    <property type="match status" value="1"/>
</dbReference>
<dbReference type="GO" id="GO:0006260">
    <property type="term" value="P:DNA replication"/>
    <property type="evidence" value="ECO:0007669"/>
    <property type="project" value="InterPro"/>
</dbReference>
<sequence>MAGRRDDNRLADAQAVPIREIVERLGDRLDLKRAGVELVGPCPACGGNDRFSVNLQRNVFNCRHCGGGDGIRLVQQVLACEFPEALNWLVGAADVQIDPAEQKRRAEKRQQQKERAAREAARRREDAIRAARAIWRAGQPISGSPVERYLARRGIRIDLVPGQLICLRYHPDLPYMVPGDAGNGWSEIWRGPAMLAAMQEPSGRFSGGHRTWLDLDQPKGKAVIRHNGEISKSKKTLGSKKGSAIRLVQRGVVPVMVMGEGIETTLTAAIAGTFPDAWFWAGIDLGNMAGRRVLSGKGMKYAGVPDLEDADAFLPPPGIERLIYIQDGDSEPKSTRAKLLAGLRRAKAVQGVGSIQIVHAGEGRDLNDVLMGADDE</sequence>
<dbReference type="Pfam" id="PF01807">
    <property type="entry name" value="Zn_ribbon_DnaG"/>
    <property type="match status" value="1"/>
</dbReference>
<dbReference type="InterPro" id="IPR013237">
    <property type="entry name" value="Phage_T7_Gp4_N"/>
</dbReference>
<dbReference type="InterPro" id="IPR036977">
    <property type="entry name" value="DNA_primase_Znf_CHC2"/>
</dbReference>
<organism evidence="3 4">
    <name type="scientific">Thalassovita litoralis</name>
    <dbReference type="NCBI Taxonomy" id="1010611"/>
    <lineage>
        <taxon>Bacteria</taxon>
        <taxon>Pseudomonadati</taxon>
        <taxon>Pseudomonadota</taxon>
        <taxon>Alphaproteobacteria</taxon>
        <taxon>Rhodobacterales</taxon>
        <taxon>Roseobacteraceae</taxon>
        <taxon>Thalassovita</taxon>
    </lineage>
</organism>
<feature type="domain" description="DNA primase/helicase Gp4 N-terminal Bacteriophage T7-like" evidence="2">
    <location>
        <begin position="37"/>
        <end position="71"/>
    </location>
</feature>
<dbReference type="EMBL" id="FXTO01000054">
    <property type="protein sequence ID" value="SMO99455.1"/>
    <property type="molecule type" value="Genomic_DNA"/>
</dbReference>
<dbReference type="RefSeq" id="WP_142495063.1">
    <property type="nucleotide sequence ID" value="NZ_FXTO01000054.1"/>
</dbReference>
<evidence type="ECO:0000313" key="4">
    <source>
        <dbReference type="Proteomes" id="UP000316030"/>
    </source>
</evidence>
<dbReference type="OrthoDB" id="9811157at2"/>
<evidence type="ECO:0000259" key="2">
    <source>
        <dbReference type="SMART" id="SM00778"/>
    </source>
</evidence>
<dbReference type="GO" id="GO:0003677">
    <property type="term" value="F:DNA binding"/>
    <property type="evidence" value="ECO:0007669"/>
    <property type="project" value="InterPro"/>
</dbReference>
<dbReference type="Proteomes" id="UP000316030">
    <property type="component" value="Unassembled WGS sequence"/>
</dbReference>
<dbReference type="Pfam" id="PF23639">
    <property type="entry name" value="DUF7146"/>
    <property type="match status" value="1"/>
</dbReference>
<evidence type="ECO:0000256" key="1">
    <source>
        <dbReference type="SAM" id="MobiDB-lite"/>
    </source>
</evidence>
<dbReference type="AlphaFoldDB" id="A0A521FTA7"/>
<dbReference type="InterPro" id="IPR055570">
    <property type="entry name" value="DUF7146"/>
</dbReference>
<name>A0A521FTA7_9RHOB</name>
<protein>
    <submittedName>
        <fullName evidence="3">CHC2 zinc finger</fullName>
    </submittedName>
</protein>
<dbReference type="SUPFAM" id="SSF57783">
    <property type="entry name" value="Zinc beta-ribbon"/>
    <property type="match status" value="1"/>
</dbReference>
<dbReference type="SMART" id="SM00778">
    <property type="entry name" value="Prim_Zn_Ribbon"/>
    <property type="match status" value="1"/>
</dbReference>
<keyword evidence="4" id="KW-1185">Reference proteome</keyword>